<keyword evidence="6 8" id="KW-1133">Transmembrane helix</keyword>
<dbReference type="InterPro" id="IPR051014">
    <property type="entry name" value="Cation_Transport_ATPase_IB"/>
</dbReference>
<dbReference type="NCBIfam" id="TIGR01525">
    <property type="entry name" value="ATPase-IB_hvy"/>
    <property type="match status" value="1"/>
</dbReference>
<dbReference type="GO" id="GO:0015086">
    <property type="term" value="F:cadmium ion transmembrane transporter activity"/>
    <property type="evidence" value="ECO:0007669"/>
    <property type="project" value="TreeGrafter"/>
</dbReference>
<feature type="transmembrane region" description="Helical" evidence="8">
    <location>
        <begin position="279"/>
        <end position="297"/>
    </location>
</feature>
<accession>A0A497EUR1</accession>
<evidence type="ECO:0000256" key="7">
    <source>
        <dbReference type="ARBA" id="ARBA00023136"/>
    </source>
</evidence>
<dbReference type="EC" id="3.6.3.3" evidence="10"/>
<keyword evidence="10" id="KW-0378">Hydrolase</keyword>
<dbReference type="InterPro" id="IPR023299">
    <property type="entry name" value="ATPase_P-typ_cyto_dom_N"/>
</dbReference>
<keyword evidence="3 8" id="KW-0812">Transmembrane</keyword>
<dbReference type="FunFam" id="2.70.150.10:FF:000002">
    <property type="entry name" value="Copper-transporting ATPase 1, putative"/>
    <property type="match status" value="1"/>
</dbReference>
<evidence type="ECO:0000313" key="11">
    <source>
        <dbReference type="Proteomes" id="UP000272051"/>
    </source>
</evidence>
<dbReference type="GO" id="GO:0016887">
    <property type="term" value="F:ATP hydrolysis activity"/>
    <property type="evidence" value="ECO:0007669"/>
    <property type="project" value="InterPro"/>
</dbReference>
<dbReference type="InterPro" id="IPR023214">
    <property type="entry name" value="HAD_sf"/>
</dbReference>
<dbReference type="GO" id="GO:0046872">
    <property type="term" value="F:metal ion binding"/>
    <property type="evidence" value="ECO:0007669"/>
    <property type="project" value="UniProtKB-KW"/>
</dbReference>
<dbReference type="InterPro" id="IPR059000">
    <property type="entry name" value="ATPase_P-type_domA"/>
</dbReference>
<dbReference type="InterPro" id="IPR027256">
    <property type="entry name" value="P-typ_ATPase_IB"/>
</dbReference>
<comment type="caution">
    <text evidence="10">The sequence shown here is derived from an EMBL/GenBank/DDBJ whole genome shotgun (WGS) entry which is preliminary data.</text>
</comment>
<feature type="transmembrane region" description="Helical" evidence="8">
    <location>
        <begin position="611"/>
        <end position="631"/>
    </location>
</feature>
<feature type="transmembrane region" description="Helical" evidence="8">
    <location>
        <begin position="589"/>
        <end position="605"/>
    </location>
</feature>
<dbReference type="PRINTS" id="PR00119">
    <property type="entry name" value="CATATPASE"/>
</dbReference>
<feature type="transmembrane region" description="Helical" evidence="8">
    <location>
        <begin position="50"/>
        <end position="71"/>
    </location>
</feature>
<evidence type="ECO:0000256" key="5">
    <source>
        <dbReference type="ARBA" id="ARBA00022967"/>
    </source>
</evidence>
<dbReference type="AlphaFoldDB" id="A0A497EUR1"/>
<feature type="transmembrane region" description="Helical" evidence="8">
    <location>
        <begin position="25"/>
        <end position="43"/>
    </location>
</feature>
<comment type="similarity">
    <text evidence="2">Belongs to the cation transport ATPase (P-type) (TC 3.A.3) family. Type IB subfamily.</text>
</comment>
<dbReference type="InterPro" id="IPR036412">
    <property type="entry name" value="HAD-like_sf"/>
</dbReference>
<dbReference type="Pfam" id="PF00122">
    <property type="entry name" value="E1-E2_ATPase"/>
    <property type="match status" value="1"/>
</dbReference>
<dbReference type="InterPro" id="IPR018303">
    <property type="entry name" value="ATPase_P-typ_P_site"/>
</dbReference>
<dbReference type="PANTHER" id="PTHR48085:SF5">
    <property type="entry name" value="CADMIUM_ZINC-TRANSPORTING ATPASE HMA4-RELATED"/>
    <property type="match status" value="1"/>
</dbReference>
<dbReference type="PROSITE" id="PS00154">
    <property type="entry name" value="ATPASE_E1_E2"/>
    <property type="match status" value="1"/>
</dbReference>
<protein>
    <submittedName>
        <fullName evidence="10">Cadmium-translocating P-type ATPase</fullName>
        <ecNumber evidence="10">3.6.3.3</ecNumber>
    </submittedName>
</protein>
<evidence type="ECO:0000256" key="1">
    <source>
        <dbReference type="ARBA" id="ARBA00004370"/>
    </source>
</evidence>
<dbReference type="EMBL" id="QMQX01000129">
    <property type="protein sequence ID" value="RLE51134.1"/>
    <property type="molecule type" value="Genomic_DNA"/>
</dbReference>
<dbReference type="NCBIfam" id="TIGR01512">
    <property type="entry name" value="ATPase-IB2_Cd"/>
    <property type="match status" value="1"/>
</dbReference>
<evidence type="ECO:0000256" key="3">
    <source>
        <dbReference type="ARBA" id="ARBA00022692"/>
    </source>
</evidence>
<dbReference type="GO" id="GO:0005524">
    <property type="term" value="F:ATP binding"/>
    <property type="evidence" value="ECO:0007669"/>
    <property type="project" value="InterPro"/>
</dbReference>
<dbReference type="NCBIfam" id="TIGR01494">
    <property type="entry name" value="ATPase_P-type"/>
    <property type="match status" value="1"/>
</dbReference>
<keyword evidence="7 8" id="KW-0472">Membrane</keyword>
<dbReference type="InterPro" id="IPR044492">
    <property type="entry name" value="P_typ_ATPase_HD_dom"/>
</dbReference>
<dbReference type="Gene3D" id="3.40.1110.10">
    <property type="entry name" value="Calcium-transporting ATPase, cytoplasmic domain N"/>
    <property type="match status" value="1"/>
</dbReference>
<proteinExistence type="inferred from homology"/>
<dbReference type="GO" id="GO:0019829">
    <property type="term" value="F:ATPase-coupled monoatomic cation transmembrane transporter activity"/>
    <property type="evidence" value="ECO:0007669"/>
    <property type="project" value="InterPro"/>
</dbReference>
<sequence>MKNQGFCACKRAPASGWLSLPKNNVAVIALSTTLFLISIFLKFSLKFEALANVLFALVAMISGFEIALNGIRSLISYGKFSVNMLIVIASVGSFLIGHIEEGAVIVLLFYVAESLEKRAAEKAKKSIHLLMEVAPNVALVKRGESFSAVRVEEVVVGDIILVKPGERIPLDGIVVKGSSSVNQASITGESTPVFKDVGDEVYAGTINIDGFLEVKVTKRHDQTVVSKIAKLIEEAQERRSSVERFIDRFSKIYTPSVISLAACVAIIPIFLLNLPAGEWIYKALILLVVSCPCALVLSTPVAMMSAITNAAKNGVLIKGGRYVEEISKAKVFAFDKTGTLTEGKLEVTDVVPLKCSKTELLSTVASLEALSEHPIAKAILDKAKEENVELKAVEDFKAIAGKGVVGVVNGVIYYVGNKKLFNEDVLKPLENHVSLLEREGKTTVYVGRGSELIGFIAVADKVREGVVTALSELTKKGIEVVMVTGDNAKAAEAFAKKIKISKYFAELLPEDKVRVIEELSKRYAHVVMVGDGVNDAPALAKANVGIAMGAIGSDVALETADIALMQDDVAKLPYLIELSKRTLKIVKQNAIVSILIKSSFAILAIPGYVTLWLAVVVGDVGLSLATLLNAMHIAKVKPTKRY</sequence>
<organism evidence="10 11">
    <name type="scientific">Thermoproteota archaeon</name>
    <dbReference type="NCBI Taxonomy" id="2056631"/>
    <lineage>
        <taxon>Archaea</taxon>
        <taxon>Thermoproteota</taxon>
    </lineage>
</organism>
<dbReference type="SFLD" id="SFLDG00002">
    <property type="entry name" value="C1.7:_P-type_atpase_like"/>
    <property type="match status" value="1"/>
</dbReference>
<evidence type="ECO:0000313" key="10">
    <source>
        <dbReference type="EMBL" id="RLE51134.1"/>
    </source>
</evidence>
<feature type="domain" description="P-type ATPase A" evidence="9">
    <location>
        <begin position="133"/>
        <end position="233"/>
    </location>
</feature>
<dbReference type="InterPro" id="IPR008250">
    <property type="entry name" value="ATPase_P-typ_transduc_dom_A_sf"/>
</dbReference>
<dbReference type="Proteomes" id="UP000272051">
    <property type="component" value="Unassembled WGS sequence"/>
</dbReference>
<dbReference type="SUPFAM" id="SSF81665">
    <property type="entry name" value="Calcium ATPase, transmembrane domain M"/>
    <property type="match status" value="1"/>
</dbReference>
<evidence type="ECO:0000256" key="2">
    <source>
        <dbReference type="ARBA" id="ARBA00006024"/>
    </source>
</evidence>
<dbReference type="SUPFAM" id="SSF81653">
    <property type="entry name" value="Calcium ATPase, transduction domain A"/>
    <property type="match status" value="1"/>
</dbReference>
<keyword evidence="5" id="KW-1278">Translocase</keyword>
<dbReference type="SFLD" id="SFLDF00027">
    <property type="entry name" value="p-type_atpase"/>
    <property type="match status" value="1"/>
</dbReference>
<dbReference type="InterPro" id="IPR023298">
    <property type="entry name" value="ATPase_P-typ_TM_dom_sf"/>
</dbReference>
<dbReference type="GO" id="GO:0016020">
    <property type="term" value="C:membrane"/>
    <property type="evidence" value="ECO:0007669"/>
    <property type="project" value="UniProtKB-SubCell"/>
</dbReference>
<feature type="transmembrane region" description="Helical" evidence="8">
    <location>
        <begin position="83"/>
        <end position="112"/>
    </location>
</feature>
<dbReference type="SUPFAM" id="SSF56784">
    <property type="entry name" value="HAD-like"/>
    <property type="match status" value="1"/>
</dbReference>
<evidence type="ECO:0000256" key="4">
    <source>
        <dbReference type="ARBA" id="ARBA00022723"/>
    </source>
</evidence>
<comment type="subcellular location">
    <subcellularLocation>
        <location evidence="1">Membrane</location>
    </subcellularLocation>
</comment>
<dbReference type="Gene3D" id="2.70.150.10">
    <property type="entry name" value="Calcium-transporting ATPase, cytoplasmic transduction domain A"/>
    <property type="match status" value="1"/>
</dbReference>
<dbReference type="Pfam" id="PF00702">
    <property type="entry name" value="Hydrolase"/>
    <property type="match status" value="1"/>
</dbReference>
<dbReference type="PANTHER" id="PTHR48085">
    <property type="entry name" value="CADMIUM/ZINC-TRANSPORTING ATPASE HMA2-RELATED"/>
    <property type="match status" value="1"/>
</dbReference>
<evidence type="ECO:0000256" key="8">
    <source>
        <dbReference type="SAM" id="Phobius"/>
    </source>
</evidence>
<reference evidence="10 11" key="1">
    <citation type="submission" date="2018-06" db="EMBL/GenBank/DDBJ databases">
        <title>Extensive metabolic versatility and redundancy in microbially diverse, dynamic hydrothermal sediments.</title>
        <authorList>
            <person name="Dombrowski N."/>
            <person name="Teske A."/>
            <person name="Baker B.J."/>
        </authorList>
    </citation>
    <scope>NUCLEOTIDE SEQUENCE [LARGE SCALE GENOMIC DNA]</scope>
    <source>
        <strain evidence="10">B34_G17</strain>
    </source>
</reference>
<gene>
    <name evidence="10" type="primary">cadA</name>
    <name evidence="10" type="ORF">DRJ33_06460</name>
</gene>
<dbReference type="InterPro" id="IPR001757">
    <property type="entry name" value="P_typ_ATPase"/>
</dbReference>
<dbReference type="Gene3D" id="3.40.50.1000">
    <property type="entry name" value="HAD superfamily/HAD-like"/>
    <property type="match status" value="1"/>
</dbReference>
<dbReference type="SFLD" id="SFLDS00003">
    <property type="entry name" value="Haloacid_Dehalogenase"/>
    <property type="match status" value="1"/>
</dbReference>
<dbReference type="PRINTS" id="PR00941">
    <property type="entry name" value="CDATPASE"/>
</dbReference>
<keyword evidence="4" id="KW-0479">Metal-binding</keyword>
<feature type="transmembrane region" description="Helical" evidence="8">
    <location>
        <begin position="252"/>
        <end position="273"/>
    </location>
</feature>
<name>A0A497EUR1_9CREN</name>
<evidence type="ECO:0000259" key="9">
    <source>
        <dbReference type="Pfam" id="PF00122"/>
    </source>
</evidence>
<evidence type="ECO:0000256" key="6">
    <source>
        <dbReference type="ARBA" id="ARBA00022989"/>
    </source>
</evidence>